<dbReference type="PIRSF" id="PIRSF018266">
    <property type="entry name" value="FecR"/>
    <property type="match status" value="1"/>
</dbReference>
<dbReference type="Gene3D" id="2.60.120.1440">
    <property type="match status" value="1"/>
</dbReference>
<dbReference type="Proteomes" id="UP000310760">
    <property type="component" value="Unassembled WGS sequence"/>
</dbReference>
<feature type="domain" description="Protein FecR C-terminal" evidence="3">
    <location>
        <begin position="316"/>
        <end position="383"/>
    </location>
</feature>
<evidence type="ECO:0000313" key="4">
    <source>
        <dbReference type="EMBL" id="TGY70048.1"/>
    </source>
</evidence>
<dbReference type="InterPro" id="IPR006860">
    <property type="entry name" value="FecR"/>
</dbReference>
<protein>
    <submittedName>
        <fullName evidence="4">DUF4974 domain-containing protein</fullName>
    </submittedName>
</protein>
<dbReference type="PANTHER" id="PTHR30273">
    <property type="entry name" value="PERIPLASMIC SIGNAL SENSOR AND SIGMA FACTOR ACTIVATOR FECR-RELATED"/>
    <property type="match status" value="1"/>
</dbReference>
<evidence type="ECO:0000313" key="5">
    <source>
        <dbReference type="Proteomes" id="UP000310760"/>
    </source>
</evidence>
<dbReference type="InterPro" id="IPR012373">
    <property type="entry name" value="Ferrdict_sens_TM"/>
</dbReference>
<dbReference type="AlphaFoldDB" id="A0A4S2FM20"/>
<accession>A0A4S2FM20</accession>
<sequence>MQKSKTETLIQKYLSHQLNEQEFKELKQWIEEDASHREVFVKLLSLRHVNNQLNLLQQFDKEASWEAIQKRCNQPHSIRYRVAIYSSAAAIAVIIGIASILYLRHQESSSLITENNITKTEKYNIVPSSRATLVLADQSEIKLYSNHQEINGSHINNGEIIYPQENSKEADQPVLDTILLQNQLKVPRGSEYSIVLSDGTKVKLNADSHLDFPVQFTNIREVTLQGEAFFDVIHDPQRPFIVKANDHVVYVLGTTFNVTAYPGEDVSITLVSGKIKVTSPTGEYTMTPNEHYSSQTSQISQVDPELYTSWTTGAMEFDAMPLPDLLARLSRCYNVDLKLASKELENMKFTGIIFRNKPLSFALEILHRVSDVKFEKDGETILVKKQ</sequence>
<keyword evidence="1" id="KW-0812">Transmembrane</keyword>
<keyword evidence="1" id="KW-1133">Transmembrane helix</keyword>
<proteinExistence type="predicted"/>
<dbReference type="Pfam" id="PF16344">
    <property type="entry name" value="FecR_C"/>
    <property type="match status" value="1"/>
</dbReference>
<reference evidence="4 5" key="1">
    <citation type="submission" date="2019-04" db="EMBL/GenBank/DDBJ databases">
        <title>Microbes associate with the intestines of laboratory mice.</title>
        <authorList>
            <person name="Navarre W."/>
            <person name="Wong E."/>
            <person name="Huang K."/>
            <person name="Tropini C."/>
            <person name="Ng K."/>
            <person name="Yu B."/>
        </authorList>
    </citation>
    <scope>NUCLEOTIDE SEQUENCE [LARGE SCALE GENOMIC DNA]</scope>
    <source>
        <strain evidence="4 5">NM22_B1</strain>
    </source>
</reference>
<organism evidence="4 5">
    <name type="scientific">Phocaeicola sartorii</name>
    <dbReference type="NCBI Taxonomy" id="671267"/>
    <lineage>
        <taxon>Bacteria</taxon>
        <taxon>Pseudomonadati</taxon>
        <taxon>Bacteroidota</taxon>
        <taxon>Bacteroidia</taxon>
        <taxon>Bacteroidales</taxon>
        <taxon>Bacteroidaceae</taxon>
        <taxon>Phocaeicola</taxon>
    </lineage>
</organism>
<evidence type="ECO:0000259" key="2">
    <source>
        <dbReference type="Pfam" id="PF04773"/>
    </source>
</evidence>
<dbReference type="GO" id="GO:0016989">
    <property type="term" value="F:sigma factor antagonist activity"/>
    <property type="evidence" value="ECO:0007669"/>
    <property type="project" value="TreeGrafter"/>
</dbReference>
<dbReference type="Pfam" id="PF04773">
    <property type="entry name" value="FecR"/>
    <property type="match status" value="1"/>
</dbReference>
<keyword evidence="1" id="KW-0472">Membrane</keyword>
<dbReference type="Gene3D" id="3.55.50.30">
    <property type="match status" value="1"/>
</dbReference>
<name>A0A4S2FM20_9BACT</name>
<dbReference type="EMBL" id="SRYJ01000022">
    <property type="protein sequence ID" value="TGY70048.1"/>
    <property type="molecule type" value="Genomic_DNA"/>
</dbReference>
<dbReference type="RefSeq" id="WP_135951656.1">
    <property type="nucleotide sequence ID" value="NZ_CAOOJZ010000004.1"/>
</dbReference>
<evidence type="ECO:0000256" key="1">
    <source>
        <dbReference type="SAM" id="Phobius"/>
    </source>
</evidence>
<evidence type="ECO:0000259" key="3">
    <source>
        <dbReference type="Pfam" id="PF16344"/>
    </source>
</evidence>
<dbReference type="PANTHER" id="PTHR30273:SF2">
    <property type="entry name" value="PROTEIN FECR"/>
    <property type="match status" value="1"/>
</dbReference>
<comment type="caution">
    <text evidence="4">The sequence shown here is derived from an EMBL/GenBank/DDBJ whole genome shotgun (WGS) entry which is preliminary data.</text>
</comment>
<feature type="domain" description="FecR protein" evidence="2">
    <location>
        <begin position="184"/>
        <end position="276"/>
    </location>
</feature>
<dbReference type="InterPro" id="IPR032508">
    <property type="entry name" value="FecR_C"/>
</dbReference>
<gene>
    <name evidence="4" type="ORF">E5339_10885</name>
</gene>
<feature type="transmembrane region" description="Helical" evidence="1">
    <location>
        <begin position="82"/>
        <end position="103"/>
    </location>
</feature>